<gene>
    <name evidence="1" type="ORF">Ahy_B02g060657</name>
</gene>
<dbReference type="AlphaFoldDB" id="A0A445AIZ1"/>
<sequence length="157" mass="18105">MVCTSFNFFDAALPLNCLHFCLLLQNSSVCFYQDFLLVKVLEVAGGVMDELASPISPRKDVSEKHKRNNEFCYKKAGLIMQQSEMILCRVEQKESVRSSVSMVKDFPDLGRRMQEQRINYMIIKLDVNLWKDLLPTRVLSTTYHQPSFEFGSIHCKG</sequence>
<protein>
    <submittedName>
        <fullName evidence="1">Uncharacterized protein</fullName>
    </submittedName>
</protein>
<organism evidence="1 2">
    <name type="scientific">Arachis hypogaea</name>
    <name type="common">Peanut</name>
    <dbReference type="NCBI Taxonomy" id="3818"/>
    <lineage>
        <taxon>Eukaryota</taxon>
        <taxon>Viridiplantae</taxon>
        <taxon>Streptophyta</taxon>
        <taxon>Embryophyta</taxon>
        <taxon>Tracheophyta</taxon>
        <taxon>Spermatophyta</taxon>
        <taxon>Magnoliopsida</taxon>
        <taxon>eudicotyledons</taxon>
        <taxon>Gunneridae</taxon>
        <taxon>Pentapetalae</taxon>
        <taxon>rosids</taxon>
        <taxon>fabids</taxon>
        <taxon>Fabales</taxon>
        <taxon>Fabaceae</taxon>
        <taxon>Papilionoideae</taxon>
        <taxon>50 kb inversion clade</taxon>
        <taxon>dalbergioids sensu lato</taxon>
        <taxon>Dalbergieae</taxon>
        <taxon>Pterocarpus clade</taxon>
        <taxon>Arachis</taxon>
    </lineage>
</organism>
<name>A0A445AIZ1_ARAHY</name>
<proteinExistence type="predicted"/>
<evidence type="ECO:0000313" key="1">
    <source>
        <dbReference type="EMBL" id="RYR26427.1"/>
    </source>
</evidence>
<dbReference type="EMBL" id="SDMP01000012">
    <property type="protein sequence ID" value="RYR26427.1"/>
    <property type="molecule type" value="Genomic_DNA"/>
</dbReference>
<accession>A0A445AIZ1</accession>
<evidence type="ECO:0000313" key="2">
    <source>
        <dbReference type="Proteomes" id="UP000289738"/>
    </source>
</evidence>
<dbReference type="Proteomes" id="UP000289738">
    <property type="component" value="Chromosome B02"/>
</dbReference>
<keyword evidence="2" id="KW-1185">Reference proteome</keyword>
<reference evidence="1 2" key="1">
    <citation type="submission" date="2019-01" db="EMBL/GenBank/DDBJ databases">
        <title>Sequencing of cultivated peanut Arachis hypogaea provides insights into genome evolution and oil improvement.</title>
        <authorList>
            <person name="Chen X."/>
        </authorList>
    </citation>
    <scope>NUCLEOTIDE SEQUENCE [LARGE SCALE GENOMIC DNA]</scope>
    <source>
        <strain evidence="2">cv. Fuhuasheng</strain>
        <tissue evidence="1">Leaves</tissue>
    </source>
</reference>
<comment type="caution">
    <text evidence="1">The sequence shown here is derived from an EMBL/GenBank/DDBJ whole genome shotgun (WGS) entry which is preliminary data.</text>
</comment>